<evidence type="ECO:0000313" key="4">
    <source>
        <dbReference type="EMBL" id="CAG8749830.1"/>
    </source>
</evidence>
<gene>
    <name evidence="4" type="ORF">RFULGI_LOCUS13518</name>
</gene>
<feature type="non-terminal residue" evidence="4">
    <location>
        <position position="1"/>
    </location>
</feature>
<protein>
    <submittedName>
        <fullName evidence="4">25_t:CDS:1</fullName>
    </submittedName>
</protein>
<dbReference type="InterPro" id="IPR011053">
    <property type="entry name" value="Single_hybrid_motif"/>
</dbReference>
<dbReference type="PROSITE" id="PS00188">
    <property type="entry name" value="BIOTIN"/>
    <property type="match status" value="1"/>
</dbReference>
<dbReference type="Proteomes" id="UP000789396">
    <property type="component" value="Unassembled WGS sequence"/>
</dbReference>
<dbReference type="SUPFAM" id="SSF51230">
    <property type="entry name" value="Single hybrid motif"/>
    <property type="match status" value="1"/>
</dbReference>
<proteinExistence type="predicted"/>
<accession>A0A9N9ITC9</accession>
<organism evidence="4 5">
    <name type="scientific">Racocetra fulgida</name>
    <dbReference type="NCBI Taxonomy" id="60492"/>
    <lineage>
        <taxon>Eukaryota</taxon>
        <taxon>Fungi</taxon>
        <taxon>Fungi incertae sedis</taxon>
        <taxon>Mucoromycota</taxon>
        <taxon>Glomeromycotina</taxon>
        <taxon>Glomeromycetes</taxon>
        <taxon>Diversisporales</taxon>
        <taxon>Gigasporaceae</taxon>
        <taxon>Racocetra</taxon>
    </lineage>
</organism>
<dbReference type="CDD" id="cd06850">
    <property type="entry name" value="biotinyl_domain"/>
    <property type="match status" value="1"/>
</dbReference>
<sequence>RGTPLSTAVNLQKFFFYHIRFKRRDLEERNKELERKNRSLEELLTTTANHIKNTRNSSDEFIRKPLFRGDLNKDAPSKWDLWIAIDKNKAIEPINVKVEKKSMSDEEFEMILSSMPGSVVSVAVEAGDGKVVEGTEIVVVEAMKMQNILRASRASEE</sequence>
<feature type="coiled-coil region" evidence="2">
    <location>
        <begin position="23"/>
        <end position="50"/>
    </location>
</feature>
<evidence type="ECO:0000259" key="3">
    <source>
        <dbReference type="Pfam" id="PF00364"/>
    </source>
</evidence>
<comment type="caution">
    <text evidence="4">The sequence shown here is derived from an EMBL/GenBank/DDBJ whole genome shotgun (WGS) entry which is preliminary data.</text>
</comment>
<evidence type="ECO:0000313" key="5">
    <source>
        <dbReference type="Proteomes" id="UP000789396"/>
    </source>
</evidence>
<dbReference type="Pfam" id="PF00364">
    <property type="entry name" value="Biotin_lipoyl"/>
    <property type="match status" value="1"/>
</dbReference>
<dbReference type="EMBL" id="CAJVPZ010035774">
    <property type="protein sequence ID" value="CAG8749830.1"/>
    <property type="molecule type" value="Genomic_DNA"/>
</dbReference>
<dbReference type="OrthoDB" id="196847at2759"/>
<feature type="domain" description="Lipoyl-binding" evidence="3">
    <location>
        <begin position="112"/>
        <end position="152"/>
    </location>
</feature>
<feature type="non-terminal residue" evidence="4">
    <location>
        <position position="157"/>
    </location>
</feature>
<name>A0A9N9ITC9_9GLOM</name>
<dbReference type="AlphaFoldDB" id="A0A9N9ITC9"/>
<dbReference type="Gene3D" id="2.40.50.100">
    <property type="match status" value="1"/>
</dbReference>
<keyword evidence="2" id="KW-0175">Coiled coil</keyword>
<evidence type="ECO:0000256" key="2">
    <source>
        <dbReference type="SAM" id="Coils"/>
    </source>
</evidence>
<evidence type="ECO:0000256" key="1">
    <source>
        <dbReference type="ARBA" id="ARBA00023267"/>
    </source>
</evidence>
<keyword evidence="1" id="KW-0092">Biotin</keyword>
<reference evidence="4" key="1">
    <citation type="submission" date="2021-06" db="EMBL/GenBank/DDBJ databases">
        <authorList>
            <person name="Kallberg Y."/>
            <person name="Tangrot J."/>
            <person name="Rosling A."/>
        </authorList>
    </citation>
    <scope>NUCLEOTIDE SEQUENCE</scope>
    <source>
        <strain evidence="4">IN212</strain>
    </source>
</reference>
<keyword evidence="5" id="KW-1185">Reference proteome</keyword>
<dbReference type="InterPro" id="IPR001882">
    <property type="entry name" value="Biotin_BS"/>
</dbReference>
<dbReference type="InterPro" id="IPR000089">
    <property type="entry name" value="Biotin_lipoyl"/>
</dbReference>